<dbReference type="InterPro" id="IPR000719">
    <property type="entry name" value="Prot_kinase_dom"/>
</dbReference>
<proteinExistence type="inferred from homology"/>
<dbReference type="PROSITE" id="PS00107">
    <property type="entry name" value="PROTEIN_KINASE_ATP"/>
    <property type="match status" value="1"/>
</dbReference>
<name>A0AAD6UCW7_9AGAR</name>
<feature type="region of interest" description="Disordered" evidence="5">
    <location>
        <begin position="321"/>
        <end position="344"/>
    </location>
</feature>
<accession>A0AAD6UCW7</accession>
<organism evidence="7 8">
    <name type="scientific">Mycena belliarum</name>
    <dbReference type="NCBI Taxonomy" id="1033014"/>
    <lineage>
        <taxon>Eukaryota</taxon>
        <taxon>Fungi</taxon>
        <taxon>Dikarya</taxon>
        <taxon>Basidiomycota</taxon>
        <taxon>Agaricomycotina</taxon>
        <taxon>Agaricomycetes</taxon>
        <taxon>Agaricomycetidae</taxon>
        <taxon>Agaricales</taxon>
        <taxon>Marasmiineae</taxon>
        <taxon>Mycenaceae</taxon>
        <taxon>Mycena</taxon>
    </lineage>
</organism>
<dbReference type="SMART" id="SM00220">
    <property type="entry name" value="S_TKc"/>
    <property type="match status" value="1"/>
</dbReference>
<dbReference type="InterPro" id="IPR011009">
    <property type="entry name" value="Kinase-like_dom_sf"/>
</dbReference>
<keyword evidence="7" id="KW-0808">Transferase</keyword>
<evidence type="ECO:0000256" key="4">
    <source>
        <dbReference type="RuleBase" id="RU000304"/>
    </source>
</evidence>
<evidence type="ECO:0000256" key="1">
    <source>
        <dbReference type="ARBA" id="ARBA00022741"/>
    </source>
</evidence>
<evidence type="ECO:0000313" key="8">
    <source>
        <dbReference type="Proteomes" id="UP001222325"/>
    </source>
</evidence>
<dbReference type="GO" id="GO:0005634">
    <property type="term" value="C:nucleus"/>
    <property type="evidence" value="ECO:0007669"/>
    <property type="project" value="TreeGrafter"/>
</dbReference>
<dbReference type="Proteomes" id="UP001222325">
    <property type="component" value="Unassembled WGS sequence"/>
</dbReference>
<keyword evidence="1 3" id="KW-0547">Nucleotide-binding</keyword>
<dbReference type="AlphaFoldDB" id="A0AAD6UCW7"/>
<dbReference type="PANTHER" id="PTHR44167:SF24">
    <property type="entry name" value="SERINE_THREONINE-PROTEIN KINASE CHK2"/>
    <property type="match status" value="1"/>
</dbReference>
<dbReference type="Pfam" id="PF00069">
    <property type="entry name" value="Pkinase"/>
    <property type="match status" value="1"/>
</dbReference>
<evidence type="ECO:0000256" key="2">
    <source>
        <dbReference type="ARBA" id="ARBA00022840"/>
    </source>
</evidence>
<comment type="similarity">
    <text evidence="4">Belongs to the protein kinase superfamily.</text>
</comment>
<feature type="region of interest" description="Disordered" evidence="5">
    <location>
        <begin position="361"/>
        <end position="409"/>
    </location>
</feature>
<gene>
    <name evidence="7" type="ORF">B0H15DRAFT_830906</name>
</gene>
<sequence>MPSVTKFLPDLTGQFILDGQLELLCLLGSGAYGKVYKALDTGSPVDAPAYCAVKCMPRYEPGSRDAKIQENELSLHHMLNGHPRIIAFHGEFCTEDFVFVILELSPGGDFFDVLVSRDGFRGNPARIKQAFGELLDAVEYCHRNSVFHRDLKPENILCNSTGTDIRLADFGLATQIGLSSQFGCGSRSYMSPESLDRFTPEGCYSARHSDLWALSVIFTNMVSGRHPWTSADMNDDGFAYFQSDPEYLVKALKITQPTSALLKWCFDINPRSRPTLQQLRTAVNAIDQFSPRDILSPVVPVSIAVKRVPTPPVDLKWAVAPDAPDSAAGDCETPRPACQPQLSGPRPLQFSPFVLGSASRSSSSCSRANRPPSSPPMSVSSAAFPPSSLPSGPSGSTASDASTPPTPAALAASCDAADVRACSSLVLNPACTPPALPPRAYLTHARALLPMTPLRAPVPSYRTVADKGRPTLPTRRKFLSARRVLGMAEQ</sequence>
<keyword evidence="2 3" id="KW-0067">ATP-binding</keyword>
<reference evidence="7" key="1">
    <citation type="submission" date="2023-03" db="EMBL/GenBank/DDBJ databases">
        <title>Massive genome expansion in bonnet fungi (Mycena s.s.) driven by repeated elements and novel gene families across ecological guilds.</title>
        <authorList>
            <consortium name="Lawrence Berkeley National Laboratory"/>
            <person name="Harder C.B."/>
            <person name="Miyauchi S."/>
            <person name="Viragh M."/>
            <person name="Kuo A."/>
            <person name="Thoen E."/>
            <person name="Andreopoulos B."/>
            <person name="Lu D."/>
            <person name="Skrede I."/>
            <person name="Drula E."/>
            <person name="Henrissat B."/>
            <person name="Morin E."/>
            <person name="Kohler A."/>
            <person name="Barry K."/>
            <person name="LaButti K."/>
            <person name="Morin E."/>
            <person name="Salamov A."/>
            <person name="Lipzen A."/>
            <person name="Mereny Z."/>
            <person name="Hegedus B."/>
            <person name="Baldrian P."/>
            <person name="Stursova M."/>
            <person name="Weitz H."/>
            <person name="Taylor A."/>
            <person name="Grigoriev I.V."/>
            <person name="Nagy L.G."/>
            <person name="Martin F."/>
            <person name="Kauserud H."/>
        </authorList>
    </citation>
    <scope>NUCLEOTIDE SEQUENCE</scope>
    <source>
        <strain evidence="7">CBHHK173m</strain>
    </source>
</reference>
<dbReference type="PROSITE" id="PS50011">
    <property type="entry name" value="PROTEIN_KINASE_DOM"/>
    <property type="match status" value="1"/>
</dbReference>
<evidence type="ECO:0000313" key="7">
    <source>
        <dbReference type="EMBL" id="KAJ7093835.1"/>
    </source>
</evidence>
<evidence type="ECO:0000259" key="6">
    <source>
        <dbReference type="PROSITE" id="PS50011"/>
    </source>
</evidence>
<dbReference type="InterPro" id="IPR017441">
    <property type="entry name" value="Protein_kinase_ATP_BS"/>
</dbReference>
<protein>
    <submittedName>
        <fullName evidence="7">Kinase-like domain-containing protein</fullName>
    </submittedName>
</protein>
<dbReference type="SUPFAM" id="SSF56112">
    <property type="entry name" value="Protein kinase-like (PK-like)"/>
    <property type="match status" value="1"/>
</dbReference>
<feature type="domain" description="Protein kinase" evidence="6">
    <location>
        <begin position="21"/>
        <end position="290"/>
    </location>
</feature>
<comment type="caution">
    <text evidence="7">The sequence shown here is derived from an EMBL/GenBank/DDBJ whole genome shotgun (WGS) entry which is preliminary data.</text>
</comment>
<dbReference type="InterPro" id="IPR008271">
    <property type="entry name" value="Ser/Thr_kinase_AS"/>
</dbReference>
<feature type="binding site" evidence="3">
    <location>
        <position position="54"/>
    </location>
    <ligand>
        <name>ATP</name>
        <dbReference type="ChEBI" id="CHEBI:30616"/>
    </ligand>
</feature>
<evidence type="ECO:0000256" key="3">
    <source>
        <dbReference type="PROSITE-ProRule" id="PRU10141"/>
    </source>
</evidence>
<evidence type="ECO:0000256" key="5">
    <source>
        <dbReference type="SAM" id="MobiDB-lite"/>
    </source>
</evidence>
<dbReference type="GO" id="GO:0044773">
    <property type="term" value="P:mitotic DNA damage checkpoint signaling"/>
    <property type="evidence" value="ECO:0007669"/>
    <property type="project" value="TreeGrafter"/>
</dbReference>
<keyword evidence="4" id="KW-0723">Serine/threonine-protein kinase</keyword>
<dbReference type="PROSITE" id="PS00108">
    <property type="entry name" value="PROTEIN_KINASE_ST"/>
    <property type="match status" value="1"/>
</dbReference>
<dbReference type="EMBL" id="JARJCN010000015">
    <property type="protein sequence ID" value="KAJ7093835.1"/>
    <property type="molecule type" value="Genomic_DNA"/>
</dbReference>
<dbReference type="PANTHER" id="PTHR44167">
    <property type="entry name" value="OVARIAN-SPECIFIC SERINE/THREONINE-PROTEIN KINASE LOK-RELATED"/>
    <property type="match status" value="1"/>
</dbReference>
<dbReference type="GO" id="GO:0004674">
    <property type="term" value="F:protein serine/threonine kinase activity"/>
    <property type="evidence" value="ECO:0007669"/>
    <property type="project" value="UniProtKB-KW"/>
</dbReference>
<dbReference type="Gene3D" id="1.10.510.10">
    <property type="entry name" value="Transferase(Phosphotransferase) domain 1"/>
    <property type="match status" value="1"/>
</dbReference>
<keyword evidence="7" id="KW-0418">Kinase</keyword>
<dbReference type="GO" id="GO:0005524">
    <property type="term" value="F:ATP binding"/>
    <property type="evidence" value="ECO:0007669"/>
    <property type="project" value="UniProtKB-UniRule"/>
</dbReference>
<keyword evidence="8" id="KW-1185">Reference proteome</keyword>